<protein>
    <submittedName>
        <fullName evidence="2">Uncharacterized protein</fullName>
    </submittedName>
</protein>
<keyword evidence="3" id="KW-1185">Reference proteome</keyword>
<feature type="region of interest" description="Disordered" evidence="1">
    <location>
        <begin position="48"/>
        <end position="69"/>
    </location>
</feature>
<gene>
    <name evidence="2" type="ORF">BCR44DRAFT_56657</name>
</gene>
<evidence type="ECO:0000256" key="1">
    <source>
        <dbReference type="SAM" id="MobiDB-lite"/>
    </source>
</evidence>
<name>A0A1Y2HZD3_9FUNG</name>
<dbReference type="AlphaFoldDB" id="A0A1Y2HZD3"/>
<reference evidence="2 3" key="1">
    <citation type="submission" date="2016-07" db="EMBL/GenBank/DDBJ databases">
        <title>Pervasive Adenine N6-methylation of Active Genes in Fungi.</title>
        <authorList>
            <consortium name="DOE Joint Genome Institute"/>
            <person name="Mondo S.J."/>
            <person name="Dannebaum R.O."/>
            <person name="Kuo R.C."/>
            <person name="Labutti K."/>
            <person name="Haridas S."/>
            <person name="Kuo A."/>
            <person name="Salamov A."/>
            <person name="Ahrendt S.R."/>
            <person name="Lipzen A."/>
            <person name="Sullivan W."/>
            <person name="Andreopoulos W.B."/>
            <person name="Clum A."/>
            <person name="Lindquist E."/>
            <person name="Daum C."/>
            <person name="Ramamoorthy G.K."/>
            <person name="Gryganskyi A."/>
            <person name="Culley D."/>
            <person name="Magnuson J.K."/>
            <person name="James T.Y."/>
            <person name="O'Malley M.A."/>
            <person name="Stajich J.E."/>
            <person name="Spatafora J.W."/>
            <person name="Visel A."/>
            <person name="Grigoriev I.V."/>
        </authorList>
    </citation>
    <scope>NUCLEOTIDE SEQUENCE [LARGE SCALE GENOMIC DNA]</scope>
    <source>
        <strain evidence="2 3">PL171</strain>
    </source>
</reference>
<dbReference type="Proteomes" id="UP000193411">
    <property type="component" value="Unassembled WGS sequence"/>
</dbReference>
<proteinExistence type="predicted"/>
<evidence type="ECO:0000313" key="2">
    <source>
        <dbReference type="EMBL" id="ORZ39081.1"/>
    </source>
</evidence>
<sequence length="69" mass="7458">MNWLQQVRSSNPSPSKPSQLVAVPHMLTIFLAGITPSSSLPFPAPAIYGPNRVPRPSQANSPDIHRLDA</sequence>
<comment type="caution">
    <text evidence="2">The sequence shown here is derived from an EMBL/GenBank/DDBJ whole genome shotgun (WGS) entry which is preliminary data.</text>
</comment>
<organism evidence="2 3">
    <name type="scientific">Catenaria anguillulae PL171</name>
    <dbReference type="NCBI Taxonomy" id="765915"/>
    <lineage>
        <taxon>Eukaryota</taxon>
        <taxon>Fungi</taxon>
        <taxon>Fungi incertae sedis</taxon>
        <taxon>Blastocladiomycota</taxon>
        <taxon>Blastocladiomycetes</taxon>
        <taxon>Blastocladiales</taxon>
        <taxon>Catenariaceae</taxon>
        <taxon>Catenaria</taxon>
    </lineage>
</organism>
<accession>A0A1Y2HZD3</accession>
<evidence type="ECO:0000313" key="3">
    <source>
        <dbReference type="Proteomes" id="UP000193411"/>
    </source>
</evidence>
<dbReference type="EMBL" id="MCFL01000006">
    <property type="protein sequence ID" value="ORZ39081.1"/>
    <property type="molecule type" value="Genomic_DNA"/>
</dbReference>